<dbReference type="EC" id="1.-.-.-" evidence="2"/>
<feature type="domain" description="Luciferase-like" evidence="1">
    <location>
        <begin position="9"/>
        <end position="310"/>
    </location>
</feature>
<keyword evidence="2" id="KW-0560">Oxidoreductase</keyword>
<comment type="caution">
    <text evidence="2">The sequence shown here is derived from an EMBL/GenBank/DDBJ whole genome shotgun (WGS) entry which is preliminary data.</text>
</comment>
<sequence length="335" mass="35871">MEIGTRDASPDGAEKAARFAAEAGFSGLQLTETQHDPFIGCALAAREAKRAGRDIRVSTAIAVAFARNPMTVAMAANDVHLAAEGRFALGLGSQVQAHIEKRFSMPWSAPVPRMREFIAALRAIWHAWETGERLQVRGEHYQHTLMSPVFDPGPNPHGNPPIWLAGVGAAMTRLAGEAADGFVAHAFTTREYLAEVSVPALAKGRTRSALTEPVKLIALPFVIVASDAAARAKQEAAVRQQIAFYASTPAYRPVMELHGWDEIADRLHDASRRGEWREMAALVDDDMLDAFAVAGTPAEVHEGLRARFAGLADTVCVNAPDAADPADVAALAVTP</sequence>
<reference evidence="2 3" key="1">
    <citation type="submission" date="2019-03" db="EMBL/GenBank/DDBJ databases">
        <title>Diversity of the mouse oral microbiome.</title>
        <authorList>
            <person name="Joseph S."/>
            <person name="Aduse-Opoku J."/>
            <person name="Curtis M."/>
            <person name="Wade W."/>
            <person name="Hashim A."/>
        </authorList>
    </citation>
    <scope>NUCLEOTIDE SEQUENCE [LARGE SCALE GENOMIC DNA]</scope>
    <source>
        <strain evidence="2 3">P1012</strain>
    </source>
</reference>
<dbReference type="PANTHER" id="PTHR43244:SF2">
    <property type="entry name" value="CONSERVED HYPOTHETICAL ALANINE AND PROLINE-RICH PROTEIN"/>
    <property type="match status" value="1"/>
</dbReference>
<dbReference type="InterPro" id="IPR011251">
    <property type="entry name" value="Luciferase-like_dom"/>
</dbReference>
<proteinExistence type="predicted"/>
<accession>A0A4Y9FX90</accession>
<dbReference type="EMBL" id="SPQB01000017">
    <property type="protein sequence ID" value="TFU32897.1"/>
    <property type="molecule type" value="Genomic_DNA"/>
</dbReference>
<dbReference type="SUPFAM" id="SSF51679">
    <property type="entry name" value="Bacterial luciferase-like"/>
    <property type="match status" value="1"/>
</dbReference>
<evidence type="ECO:0000313" key="2">
    <source>
        <dbReference type="EMBL" id="TFU32897.1"/>
    </source>
</evidence>
<dbReference type="OrthoDB" id="3284378at2"/>
<dbReference type="GO" id="GO:0016705">
    <property type="term" value="F:oxidoreductase activity, acting on paired donors, with incorporation or reduction of molecular oxygen"/>
    <property type="evidence" value="ECO:0007669"/>
    <property type="project" value="InterPro"/>
</dbReference>
<gene>
    <name evidence="2" type="ORF">E4U02_08610</name>
</gene>
<evidence type="ECO:0000259" key="1">
    <source>
        <dbReference type="Pfam" id="PF00296"/>
    </source>
</evidence>
<evidence type="ECO:0000313" key="3">
    <source>
        <dbReference type="Proteomes" id="UP000298358"/>
    </source>
</evidence>
<dbReference type="InterPro" id="IPR036661">
    <property type="entry name" value="Luciferase-like_sf"/>
</dbReference>
<dbReference type="InterPro" id="IPR050564">
    <property type="entry name" value="F420-G6PD/mer"/>
</dbReference>
<dbReference type="AlphaFoldDB" id="A0A4Y9FX90"/>
<name>A0A4Y9FX90_9MICO</name>
<dbReference type="InterPro" id="IPR019919">
    <property type="entry name" value="Lucif-like_OxRdtase_MSMEG_2256"/>
</dbReference>
<dbReference type="Gene3D" id="3.20.20.30">
    <property type="entry name" value="Luciferase-like domain"/>
    <property type="match status" value="1"/>
</dbReference>
<dbReference type="Pfam" id="PF00296">
    <property type="entry name" value="Bac_luciferase"/>
    <property type="match status" value="1"/>
</dbReference>
<dbReference type="CDD" id="cd01097">
    <property type="entry name" value="Tetrahydromethanopterin_reductase"/>
    <property type="match status" value="1"/>
</dbReference>
<dbReference type="PANTHER" id="PTHR43244">
    <property type="match status" value="1"/>
</dbReference>
<protein>
    <submittedName>
        <fullName evidence="2">TIGR03617 family F420-dependent LLM class oxidoreductase</fullName>
        <ecNumber evidence="2">1.-.-.-</ecNumber>
    </submittedName>
</protein>
<dbReference type="Proteomes" id="UP000298358">
    <property type="component" value="Unassembled WGS sequence"/>
</dbReference>
<dbReference type="NCBIfam" id="TIGR03617">
    <property type="entry name" value="F420_MSMEG_2256"/>
    <property type="match status" value="1"/>
</dbReference>
<keyword evidence="3" id="KW-1185">Reference proteome</keyword>
<organism evidence="2 3">
    <name type="scientific">Microbacterium paludicola</name>
    <dbReference type="NCBI Taxonomy" id="300019"/>
    <lineage>
        <taxon>Bacteria</taxon>
        <taxon>Bacillati</taxon>
        <taxon>Actinomycetota</taxon>
        <taxon>Actinomycetes</taxon>
        <taxon>Micrococcales</taxon>
        <taxon>Microbacteriaceae</taxon>
        <taxon>Microbacterium</taxon>
    </lineage>
</organism>